<dbReference type="Pfam" id="PF07730">
    <property type="entry name" value="HisKA_3"/>
    <property type="match status" value="1"/>
</dbReference>
<evidence type="ECO:0000256" key="15">
    <source>
        <dbReference type="ARBA" id="ARBA00023012"/>
    </source>
</evidence>
<evidence type="ECO:0000256" key="13">
    <source>
        <dbReference type="ARBA" id="ARBA00022840"/>
    </source>
</evidence>
<keyword evidence="19" id="KW-0812">Transmembrane</keyword>
<reference evidence="21" key="1">
    <citation type="submission" date="2016-01" db="EMBL/GenBank/DDBJ databases">
        <title>Genome sequencing of Roseivirga ehrenbergii KMM 6017.</title>
        <authorList>
            <person name="Selvaratnam C."/>
            <person name="Thevarajoo S."/>
            <person name="Goh K.M."/>
            <person name="Ee R."/>
            <person name="Chan K.-G."/>
            <person name="Chong C.S."/>
        </authorList>
    </citation>
    <scope>NUCLEOTIDE SEQUENCE [LARGE SCALE GENOMIC DNA]</scope>
    <source>
        <strain evidence="21">KMM 6017</strain>
    </source>
</reference>
<dbReference type="GO" id="GO:0046872">
    <property type="term" value="F:metal ion binding"/>
    <property type="evidence" value="ECO:0007669"/>
    <property type="project" value="UniProtKB-KW"/>
</dbReference>
<dbReference type="GO" id="GO:0000155">
    <property type="term" value="F:phosphorelay sensor kinase activity"/>
    <property type="evidence" value="ECO:0007669"/>
    <property type="project" value="InterPro"/>
</dbReference>
<dbReference type="InterPro" id="IPR011712">
    <property type="entry name" value="Sig_transdc_His_kin_sub3_dim/P"/>
</dbReference>
<keyword evidence="12" id="KW-0418">Kinase</keyword>
<evidence type="ECO:0000256" key="12">
    <source>
        <dbReference type="ARBA" id="ARBA00022777"/>
    </source>
</evidence>
<evidence type="ECO:0000256" key="10">
    <source>
        <dbReference type="ARBA" id="ARBA00022723"/>
    </source>
</evidence>
<evidence type="ECO:0000256" key="11">
    <source>
        <dbReference type="ARBA" id="ARBA00022741"/>
    </source>
</evidence>
<keyword evidence="14" id="KW-0408">Iron</keyword>
<dbReference type="OrthoDB" id="613934at2"/>
<feature type="domain" description="Histidine kinase" evidence="20">
    <location>
        <begin position="364"/>
        <end position="559"/>
    </location>
</feature>
<dbReference type="AlphaFoldDB" id="A0A150WY06"/>
<keyword evidence="13" id="KW-0067">ATP-binding</keyword>
<evidence type="ECO:0000256" key="7">
    <source>
        <dbReference type="ARBA" id="ARBA00022490"/>
    </source>
</evidence>
<dbReference type="PROSITE" id="PS50109">
    <property type="entry name" value="HIS_KIN"/>
    <property type="match status" value="1"/>
</dbReference>
<gene>
    <name evidence="21" type="ORF">MB14_11045</name>
</gene>
<keyword evidence="15" id="KW-0902">Two-component regulatory system</keyword>
<comment type="catalytic activity">
    <reaction evidence="1">
        <text>ATP + protein L-histidine = ADP + protein N-phospho-L-histidine.</text>
        <dbReference type="EC" id="2.7.13.3"/>
    </reaction>
</comment>
<evidence type="ECO:0000256" key="9">
    <source>
        <dbReference type="ARBA" id="ARBA00022679"/>
    </source>
</evidence>
<dbReference type="InterPro" id="IPR003594">
    <property type="entry name" value="HATPase_dom"/>
</dbReference>
<evidence type="ECO:0000313" key="21">
    <source>
        <dbReference type="EMBL" id="KYG71306.1"/>
    </source>
</evidence>
<dbReference type="SMART" id="SM00028">
    <property type="entry name" value="TPR"/>
    <property type="match status" value="5"/>
</dbReference>
<sequence length="560" mass="63104">MKVIITVIIFFSQIPLFSQVLNDLENLRKQGEKYRAESKYDSALIAFRQVNDLAEEMNNVEFQVRSAIGVAAVFIELGQSDFARTYYLKAIKLSQSIDNGRLENNAWYGIGVTHQIEENLDSALFYYNKTKVLFDEEKNKEMVASLLSNIGSLHYLKEEYDLAIAKSYESSIQNKELNNFRVVGLDYRRIGMSFFKLNNLDSAKVYANLAYEIADSLKYLDDAREVLTLLSEIARSEGEFEEAARYTDSSDSLAKVIYVNGKNDEILELKAQVMTASLALESERQKNLALQQRKYKTIILVVSITLVVAALIMIYVINQRRKNIKTLAEKNEEINKQQIDELLQKQEITSLQGVLEGQETERRRIAIDLHDRLGGILSMVKLHFSVVTESLSKDDQAHAKFMKASDLLDQATGEVRSISHNLMSGVLTKFGLVPALEDLKDKISQTGKLKVSLYSNDLNNVLTAEQELQLYRIVQELISNILKHSHAKEANIQLTKGEDSVNLIVEDDGVGFDLKEVNKKTGIGLINLKARVSKLNGNFHIDSGRGAGTTISIDIPINND</sequence>
<evidence type="ECO:0000256" key="16">
    <source>
        <dbReference type="ARBA" id="ARBA00023014"/>
    </source>
</evidence>
<evidence type="ECO:0000256" key="14">
    <source>
        <dbReference type="ARBA" id="ARBA00023004"/>
    </source>
</evidence>
<comment type="subcellular location">
    <subcellularLocation>
        <location evidence="3">Cytoplasm</location>
    </subcellularLocation>
</comment>
<dbReference type="EC" id="2.7.13.3" evidence="4"/>
<dbReference type="EMBL" id="LQZQ01000051">
    <property type="protein sequence ID" value="KYG71306.1"/>
    <property type="molecule type" value="Genomic_DNA"/>
</dbReference>
<keyword evidence="10" id="KW-0479">Metal-binding</keyword>
<dbReference type="GO" id="GO:0051539">
    <property type="term" value="F:4 iron, 4 sulfur cluster binding"/>
    <property type="evidence" value="ECO:0007669"/>
    <property type="project" value="UniProtKB-KW"/>
</dbReference>
<dbReference type="SUPFAM" id="SSF55874">
    <property type="entry name" value="ATPase domain of HSP90 chaperone/DNA topoisomerase II/histidine kinase"/>
    <property type="match status" value="1"/>
</dbReference>
<keyword evidence="19" id="KW-1133">Transmembrane helix</keyword>
<dbReference type="InterPro" id="IPR036890">
    <property type="entry name" value="HATPase_C_sf"/>
</dbReference>
<dbReference type="Gene3D" id="3.30.565.10">
    <property type="entry name" value="Histidine kinase-like ATPase, C-terminal domain"/>
    <property type="match status" value="1"/>
</dbReference>
<evidence type="ECO:0000256" key="8">
    <source>
        <dbReference type="ARBA" id="ARBA00022553"/>
    </source>
</evidence>
<name>A0A150WY06_ROSEK</name>
<organism evidence="21 22">
    <name type="scientific">Roseivirga ehrenbergii (strain DSM 102268 / JCM 13514 / KCTC 12282 / NCIMB 14502 / KMM 6017)</name>
    <dbReference type="NCBI Taxonomy" id="279360"/>
    <lineage>
        <taxon>Bacteria</taxon>
        <taxon>Pseudomonadati</taxon>
        <taxon>Bacteroidota</taxon>
        <taxon>Cytophagia</taxon>
        <taxon>Cytophagales</taxon>
        <taxon>Roseivirgaceae</taxon>
        <taxon>Roseivirga</taxon>
    </lineage>
</organism>
<dbReference type="Pfam" id="PF02518">
    <property type="entry name" value="HATPase_c"/>
    <property type="match status" value="1"/>
</dbReference>
<dbReference type="GO" id="GO:0016020">
    <property type="term" value="C:membrane"/>
    <property type="evidence" value="ECO:0007669"/>
    <property type="project" value="InterPro"/>
</dbReference>
<keyword evidence="11" id="KW-0547">Nucleotide-binding</keyword>
<evidence type="ECO:0000256" key="6">
    <source>
        <dbReference type="ARBA" id="ARBA00022485"/>
    </source>
</evidence>
<dbReference type="InterPro" id="IPR004358">
    <property type="entry name" value="Sig_transdc_His_kin-like_C"/>
</dbReference>
<proteinExistence type="predicted"/>
<keyword evidence="16" id="KW-0411">Iron-sulfur</keyword>
<dbReference type="Gene3D" id="1.25.40.10">
    <property type="entry name" value="Tetratricopeptide repeat domain"/>
    <property type="match status" value="1"/>
</dbReference>
<keyword evidence="6" id="KW-0004">4Fe-4S</keyword>
<dbReference type="InterPro" id="IPR050482">
    <property type="entry name" value="Sensor_HK_TwoCompSys"/>
</dbReference>
<evidence type="ECO:0000256" key="4">
    <source>
        <dbReference type="ARBA" id="ARBA00012438"/>
    </source>
</evidence>
<keyword evidence="8" id="KW-0597">Phosphoprotein</keyword>
<dbReference type="GO" id="GO:0005737">
    <property type="term" value="C:cytoplasm"/>
    <property type="evidence" value="ECO:0007669"/>
    <property type="project" value="UniProtKB-SubCell"/>
</dbReference>
<dbReference type="PANTHER" id="PTHR24421">
    <property type="entry name" value="NITRATE/NITRITE SENSOR PROTEIN NARX-RELATED"/>
    <property type="match status" value="1"/>
</dbReference>
<evidence type="ECO:0000256" key="18">
    <source>
        <dbReference type="ARBA" id="ARBA00030800"/>
    </source>
</evidence>
<keyword evidence="22" id="KW-1185">Reference proteome</keyword>
<protein>
    <recommendedName>
        <fullName evidence="5">Oxygen sensor histidine kinase NreB</fullName>
        <ecNumber evidence="4">2.7.13.3</ecNumber>
    </recommendedName>
    <alternativeName>
        <fullName evidence="18">Nitrogen regulation protein B</fullName>
    </alternativeName>
</protein>
<dbReference type="PANTHER" id="PTHR24421:SF10">
    <property type="entry name" value="NITRATE_NITRITE SENSOR PROTEIN NARQ"/>
    <property type="match status" value="1"/>
</dbReference>
<comment type="function">
    <text evidence="17">Member of the two-component regulatory system NreB/NreC involved in the control of dissimilatory nitrate/nitrite reduction in response to oxygen. NreB functions as a direct oxygen sensor histidine kinase which is autophosphorylated, in the absence of oxygen, probably at the conserved histidine residue, and transfers its phosphate group probably to a conserved aspartate residue of NreC. NreB/NreC activates the expression of the nitrate (narGHJI) and nitrite (nir) reductase operons, as well as the putative nitrate transporter gene narT.</text>
</comment>
<dbReference type="InterPro" id="IPR019734">
    <property type="entry name" value="TPR_rpt"/>
</dbReference>
<feature type="transmembrane region" description="Helical" evidence="19">
    <location>
        <begin position="298"/>
        <end position="317"/>
    </location>
</feature>
<dbReference type="GO" id="GO:0005524">
    <property type="term" value="F:ATP binding"/>
    <property type="evidence" value="ECO:0007669"/>
    <property type="project" value="UniProtKB-KW"/>
</dbReference>
<keyword evidence="7" id="KW-0963">Cytoplasm</keyword>
<evidence type="ECO:0000256" key="5">
    <source>
        <dbReference type="ARBA" id="ARBA00017322"/>
    </source>
</evidence>
<dbReference type="InterPro" id="IPR011990">
    <property type="entry name" value="TPR-like_helical_dom_sf"/>
</dbReference>
<keyword evidence="19" id="KW-0472">Membrane</keyword>
<accession>A0A150WY06</accession>
<evidence type="ECO:0000256" key="2">
    <source>
        <dbReference type="ARBA" id="ARBA00001966"/>
    </source>
</evidence>
<dbReference type="PRINTS" id="PR00344">
    <property type="entry name" value="BCTRLSENSOR"/>
</dbReference>
<dbReference type="Gene3D" id="1.20.5.1930">
    <property type="match status" value="1"/>
</dbReference>
<evidence type="ECO:0000313" key="22">
    <source>
        <dbReference type="Proteomes" id="UP000075583"/>
    </source>
</evidence>
<evidence type="ECO:0000256" key="1">
    <source>
        <dbReference type="ARBA" id="ARBA00000085"/>
    </source>
</evidence>
<evidence type="ECO:0000256" key="3">
    <source>
        <dbReference type="ARBA" id="ARBA00004496"/>
    </source>
</evidence>
<dbReference type="SUPFAM" id="SSF48452">
    <property type="entry name" value="TPR-like"/>
    <property type="match status" value="2"/>
</dbReference>
<comment type="caution">
    <text evidence="21">The sequence shown here is derived from an EMBL/GenBank/DDBJ whole genome shotgun (WGS) entry which is preliminary data.</text>
</comment>
<dbReference type="InterPro" id="IPR005467">
    <property type="entry name" value="His_kinase_dom"/>
</dbReference>
<keyword evidence="9" id="KW-0808">Transferase</keyword>
<dbReference type="SMART" id="SM00387">
    <property type="entry name" value="HATPase_c"/>
    <property type="match status" value="1"/>
</dbReference>
<dbReference type="Proteomes" id="UP000075583">
    <property type="component" value="Unassembled WGS sequence"/>
</dbReference>
<evidence type="ECO:0000259" key="20">
    <source>
        <dbReference type="PROSITE" id="PS50109"/>
    </source>
</evidence>
<dbReference type="GO" id="GO:0046983">
    <property type="term" value="F:protein dimerization activity"/>
    <property type="evidence" value="ECO:0007669"/>
    <property type="project" value="InterPro"/>
</dbReference>
<evidence type="ECO:0000256" key="19">
    <source>
        <dbReference type="SAM" id="Phobius"/>
    </source>
</evidence>
<dbReference type="CDD" id="cd16917">
    <property type="entry name" value="HATPase_UhpB-NarQ-NarX-like"/>
    <property type="match status" value="1"/>
</dbReference>
<dbReference type="STRING" id="279360.MB14_11045"/>
<comment type="cofactor">
    <cofactor evidence="2">
        <name>[4Fe-4S] cluster</name>
        <dbReference type="ChEBI" id="CHEBI:49883"/>
    </cofactor>
</comment>
<evidence type="ECO:0000256" key="17">
    <source>
        <dbReference type="ARBA" id="ARBA00024827"/>
    </source>
</evidence>